<sequence length="325" mass="35539">MAPSELLRDAVERSVVSGHEGKSGAGLERVRLADGRALVVKRVVPDEDLTLDLAGGGPALEYVVWSTGLLDRLPPGVGHAVVDAWLEGETTYIVMRDLGDAVLTWQDRLDRPRAFWVMERLAELHRAYLDDPPTGLAPLDHLLDIFAPHRVAAGADAGIELMVLARRGWEMFADRVPADVAGPVFALLEDITPVADALSLGPVTLCHGDAATVNMAREGERLVLLDWAMPARGPGAIDVARFLAGCASVVEPSREEMIEAYRRAAGTAYDERSMRLALLSGLLWLGWNKALDATEHPDPAIRRQEEADLDWWVRQARTTLEREAP</sequence>
<accession>A0A7W3J0X4</accession>
<gene>
    <name evidence="1" type="ORF">FB382_002563</name>
</gene>
<keyword evidence="2" id="KW-1185">Reference proteome</keyword>
<organism evidence="1 2">
    <name type="scientific">Nocardioides ginsengisegetis</name>
    <dbReference type="NCBI Taxonomy" id="661491"/>
    <lineage>
        <taxon>Bacteria</taxon>
        <taxon>Bacillati</taxon>
        <taxon>Actinomycetota</taxon>
        <taxon>Actinomycetes</taxon>
        <taxon>Propionibacteriales</taxon>
        <taxon>Nocardioidaceae</taxon>
        <taxon>Nocardioides</taxon>
    </lineage>
</organism>
<dbReference type="SUPFAM" id="SSF56112">
    <property type="entry name" value="Protein kinase-like (PK-like)"/>
    <property type="match status" value="1"/>
</dbReference>
<dbReference type="RefSeq" id="WP_182539702.1">
    <property type="nucleotide sequence ID" value="NZ_JACGXA010000001.1"/>
</dbReference>
<evidence type="ECO:0008006" key="3">
    <source>
        <dbReference type="Google" id="ProtNLM"/>
    </source>
</evidence>
<dbReference type="Proteomes" id="UP000580910">
    <property type="component" value="Unassembled WGS sequence"/>
</dbReference>
<comment type="caution">
    <text evidence="1">The sequence shown here is derived from an EMBL/GenBank/DDBJ whole genome shotgun (WGS) entry which is preliminary data.</text>
</comment>
<evidence type="ECO:0000313" key="2">
    <source>
        <dbReference type="Proteomes" id="UP000580910"/>
    </source>
</evidence>
<evidence type="ECO:0000313" key="1">
    <source>
        <dbReference type="EMBL" id="MBA8804272.1"/>
    </source>
</evidence>
<dbReference type="AlphaFoldDB" id="A0A7W3J0X4"/>
<proteinExistence type="predicted"/>
<protein>
    <recommendedName>
        <fullName evidence="3">Phosphotransferase enzyme family protein</fullName>
    </recommendedName>
</protein>
<dbReference type="InterPro" id="IPR011009">
    <property type="entry name" value="Kinase-like_dom_sf"/>
</dbReference>
<dbReference type="Gene3D" id="3.90.1200.10">
    <property type="match status" value="1"/>
</dbReference>
<reference evidence="1 2" key="1">
    <citation type="submission" date="2020-07" db="EMBL/GenBank/DDBJ databases">
        <title>Sequencing the genomes of 1000 actinobacteria strains.</title>
        <authorList>
            <person name="Klenk H.-P."/>
        </authorList>
    </citation>
    <scope>NUCLEOTIDE SEQUENCE [LARGE SCALE GENOMIC DNA]</scope>
    <source>
        <strain evidence="1 2">DSM 21349</strain>
    </source>
</reference>
<name>A0A7W3J0X4_9ACTN</name>
<dbReference type="EMBL" id="JACGXA010000001">
    <property type="protein sequence ID" value="MBA8804272.1"/>
    <property type="molecule type" value="Genomic_DNA"/>
</dbReference>